<dbReference type="EMBL" id="CAJJDN010000068">
    <property type="protein sequence ID" value="CAD8097188.1"/>
    <property type="molecule type" value="Genomic_DNA"/>
</dbReference>
<sequence length="86" mass="10161">MQSNPKITSNNPFYTGTYPQTILIKDRQQSTKIRYDRQSQAIIRGKGKHAVTFKPDIHKIYTVENWKIFNIDNDNQPNQNKFCFIL</sequence>
<keyword evidence="2" id="KW-1185">Reference proteome</keyword>
<name>A0A8S1NWT5_9CILI</name>
<comment type="caution">
    <text evidence="1">The sequence shown here is derived from an EMBL/GenBank/DDBJ whole genome shotgun (WGS) entry which is preliminary data.</text>
</comment>
<organism evidence="1 2">
    <name type="scientific">Paramecium sonneborni</name>
    <dbReference type="NCBI Taxonomy" id="65129"/>
    <lineage>
        <taxon>Eukaryota</taxon>
        <taxon>Sar</taxon>
        <taxon>Alveolata</taxon>
        <taxon>Ciliophora</taxon>
        <taxon>Intramacronucleata</taxon>
        <taxon>Oligohymenophorea</taxon>
        <taxon>Peniculida</taxon>
        <taxon>Parameciidae</taxon>
        <taxon>Paramecium</taxon>
    </lineage>
</organism>
<gene>
    <name evidence="1" type="ORF">PSON_ATCC_30995.1.T0680016</name>
</gene>
<protein>
    <submittedName>
        <fullName evidence="1">Uncharacterized protein</fullName>
    </submittedName>
</protein>
<dbReference type="Proteomes" id="UP000692954">
    <property type="component" value="Unassembled WGS sequence"/>
</dbReference>
<dbReference type="AlphaFoldDB" id="A0A8S1NWT5"/>
<evidence type="ECO:0000313" key="2">
    <source>
        <dbReference type="Proteomes" id="UP000692954"/>
    </source>
</evidence>
<accession>A0A8S1NWT5</accession>
<proteinExistence type="predicted"/>
<reference evidence="1" key="1">
    <citation type="submission" date="2021-01" db="EMBL/GenBank/DDBJ databases">
        <authorList>
            <consortium name="Genoscope - CEA"/>
            <person name="William W."/>
        </authorList>
    </citation>
    <scope>NUCLEOTIDE SEQUENCE</scope>
</reference>
<evidence type="ECO:0000313" key="1">
    <source>
        <dbReference type="EMBL" id="CAD8097188.1"/>
    </source>
</evidence>